<proteinExistence type="predicted"/>
<protein>
    <submittedName>
        <fullName evidence="1">Uncharacterized protein</fullName>
    </submittedName>
</protein>
<name>A0A2P2PNR0_RHIMU</name>
<sequence>MKPHYRLFLTKFTNMHGKIFSIMLEILCRRLC</sequence>
<accession>A0A2P2PNR0</accession>
<evidence type="ECO:0000313" key="1">
    <source>
        <dbReference type="EMBL" id="MBX56249.1"/>
    </source>
</evidence>
<dbReference type="EMBL" id="GGEC01075765">
    <property type="protein sequence ID" value="MBX56249.1"/>
    <property type="molecule type" value="Transcribed_RNA"/>
</dbReference>
<reference evidence="1" key="1">
    <citation type="submission" date="2018-02" db="EMBL/GenBank/DDBJ databases">
        <title>Rhizophora mucronata_Transcriptome.</title>
        <authorList>
            <person name="Meera S.P."/>
            <person name="Sreeshan A."/>
            <person name="Augustine A."/>
        </authorList>
    </citation>
    <scope>NUCLEOTIDE SEQUENCE</scope>
    <source>
        <tissue evidence="1">Leaf</tissue>
    </source>
</reference>
<organism evidence="1">
    <name type="scientific">Rhizophora mucronata</name>
    <name type="common">Asiatic mangrove</name>
    <dbReference type="NCBI Taxonomy" id="61149"/>
    <lineage>
        <taxon>Eukaryota</taxon>
        <taxon>Viridiplantae</taxon>
        <taxon>Streptophyta</taxon>
        <taxon>Embryophyta</taxon>
        <taxon>Tracheophyta</taxon>
        <taxon>Spermatophyta</taxon>
        <taxon>Magnoliopsida</taxon>
        <taxon>eudicotyledons</taxon>
        <taxon>Gunneridae</taxon>
        <taxon>Pentapetalae</taxon>
        <taxon>rosids</taxon>
        <taxon>fabids</taxon>
        <taxon>Malpighiales</taxon>
        <taxon>Rhizophoraceae</taxon>
        <taxon>Rhizophora</taxon>
    </lineage>
</organism>
<dbReference type="AlphaFoldDB" id="A0A2P2PNR0"/>